<reference evidence="3 4" key="1">
    <citation type="submission" date="2006-05" db="EMBL/GenBank/DDBJ databases">
        <authorList>
            <person name="King G."/>
            <person name="Ferriera S."/>
            <person name="Johnson J."/>
            <person name="Kravitz S."/>
            <person name="Beeson K."/>
            <person name="Sutton G."/>
            <person name="Rogers Y.-H."/>
            <person name="Friedman R."/>
            <person name="Frazier M."/>
            <person name="Venter J.C."/>
        </authorList>
    </citation>
    <scope>NUCLEOTIDE SEQUENCE [LARGE SCALE GENOMIC DNA]</scope>
    <source>
        <strain evidence="4">ATCC 25650 / DSM 13394 / JCM 20685 / NBRC 16684 / NCIMB 2208 / IAM 12614 / B1</strain>
    </source>
</reference>
<evidence type="ECO:0000313" key="3">
    <source>
        <dbReference type="EMBL" id="EAV43978.1"/>
    </source>
</evidence>
<dbReference type="Proteomes" id="UP000004848">
    <property type="component" value="Unassembled WGS sequence"/>
</dbReference>
<sequence length="77" mass="8157">MKQLVMTSLLAVASTPALAHPGEHDHLTGLESAGDHLLGSPFHQLMFVAAIGGLVLIFSLVRQARKAKKQQAADRAS</sequence>
<gene>
    <name evidence="3" type="ORF">SIAM614_14305</name>
</gene>
<feature type="transmembrane region" description="Helical" evidence="1">
    <location>
        <begin position="43"/>
        <end position="61"/>
    </location>
</feature>
<feature type="chain" id="PRO_5002627724" evidence="2">
    <location>
        <begin position="20"/>
        <end position="77"/>
    </location>
</feature>
<evidence type="ECO:0000256" key="2">
    <source>
        <dbReference type="SAM" id="SignalP"/>
    </source>
</evidence>
<dbReference type="AlphaFoldDB" id="A0NSP6"/>
<keyword evidence="1" id="KW-0812">Transmembrane</keyword>
<dbReference type="RefSeq" id="WP_006934429.1">
    <property type="nucleotide sequence ID" value="NZ_AAUW01000007.1"/>
</dbReference>
<name>A0NSP6_ROSAI</name>
<proteinExistence type="predicted"/>
<evidence type="ECO:0000256" key="1">
    <source>
        <dbReference type="SAM" id="Phobius"/>
    </source>
</evidence>
<feature type="signal peptide" evidence="2">
    <location>
        <begin position="1"/>
        <end position="19"/>
    </location>
</feature>
<keyword evidence="2" id="KW-0732">Signal</keyword>
<keyword evidence="1" id="KW-1133">Transmembrane helix</keyword>
<keyword evidence="1" id="KW-0472">Membrane</keyword>
<protein>
    <submittedName>
        <fullName evidence="3">Uncharacterized protein</fullName>
    </submittedName>
</protein>
<accession>A0NSP6</accession>
<dbReference type="EMBL" id="AAUW01000007">
    <property type="protein sequence ID" value="EAV43978.1"/>
    <property type="molecule type" value="Genomic_DNA"/>
</dbReference>
<organism evidence="3 4">
    <name type="scientific">Roseibium aggregatum (strain ATCC 25650 / DSM 13394 / JCM 20685 / NBRC 16684 / NCIMB 2208 / IAM 12614 / B1)</name>
    <name type="common">Stappia aggregata</name>
    <dbReference type="NCBI Taxonomy" id="384765"/>
    <lineage>
        <taxon>Bacteria</taxon>
        <taxon>Pseudomonadati</taxon>
        <taxon>Pseudomonadota</taxon>
        <taxon>Alphaproteobacteria</taxon>
        <taxon>Hyphomicrobiales</taxon>
        <taxon>Stappiaceae</taxon>
        <taxon>Roseibium</taxon>
    </lineage>
</organism>
<comment type="caution">
    <text evidence="3">The sequence shown here is derived from an EMBL/GenBank/DDBJ whole genome shotgun (WGS) entry which is preliminary data.</text>
</comment>
<dbReference type="GeneID" id="68846508"/>
<evidence type="ECO:0000313" key="4">
    <source>
        <dbReference type="Proteomes" id="UP000004848"/>
    </source>
</evidence>
<dbReference type="OrthoDB" id="7876319at2"/>